<proteinExistence type="predicted"/>
<dbReference type="OrthoDB" id="7907761at2"/>
<dbReference type="AlphaFoldDB" id="A0A9Q8Y8G6"/>
<sequence>MGASQAAVAIATPSALPAGDGGIPMGLLELELSLDGFSGNNADFTSFVRAVADNVGGEFLFALPASDLIEDCRSIAVLRLPDAGGDASILFACLDEQGRAVRIEHPSDTTRDLERFAESFVGVLERM</sequence>
<dbReference type="RefSeq" id="WP_060516284.1">
    <property type="nucleotide sequence ID" value="NZ_CP098807.1"/>
</dbReference>
<dbReference type="Proteomes" id="UP001055460">
    <property type="component" value="Chromosome"/>
</dbReference>
<dbReference type="EMBL" id="CP098807">
    <property type="protein sequence ID" value="USJ23956.1"/>
    <property type="molecule type" value="Genomic_DNA"/>
</dbReference>
<accession>A0A9Q8Y8G6</accession>
<name>A0A9Q8Y8G6_ENSAD</name>
<reference evidence="1" key="1">
    <citation type="submission" date="2022-06" db="EMBL/GenBank/DDBJ databases">
        <title>Physiological and biochemical characterization and genomic elucidation of a strain of the genus Ensifer adhaerens M8 that combines arsenic oxidation and chromium reduction.</title>
        <authorList>
            <person name="Li X."/>
            <person name="Yu c."/>
        </authorList>
    </citation>
    <scope>NUCLEOTIDE SEQUENCE</scope>
    <source>
        <strain evidence="1">M8</strain>
    </source>
</reference>
<evidence type="ECO:0000313" key="2">
    <source>
        <dbReference type="Proteomes" id="UP001055460"/>
    </source>
</evidence>
<organism evidence="1 2">
    <name type="scientific">Ensifer adhaerens</name>
    <name type="common">Sinorhizobium morelense</name>
    <dbReference type="NCBI Taxonomy" id="106592"/>
    <lineage>
        <taxon>Bacteria</taxon>
        <taxon>Pseudomonadati</taxon>
        <taxon>Pseudomonadota</taxon>
        <taxon>Alphaproteobacteria</taxon>
        <taxon>Hyphomicrobiales</taxon>
        <taxon>Rhizobiaceae</taxon>
        <taxon>Sinorhizobium/Ensifer group</taxon>
        <taxon>Ensifer</taxon>
    </lineage>
</organism>
<evidence type="ECO:0000313" key="1">
    <source>
        <dbReference type="EMBL" id="USJ23956.1"/>
    </source>
</evidence>
<gene>
    <name evidence="1" type="ORF">NE863_02900</name>
</gene>
<protein>
    <submittedName>
        <fullName evidence="1">Uncharacterized protein</fullName>
    </submittedName>
</protein>